<evidence type="ECO:0000313" key="4">
    <source>
        <dbReference type="EMBL" id="SEL15341.1"/>
    </source>
</evidence>
<dbReference type="InterPro" id="IPR002932">
    <property type="entry name" value="Glu_synthdom"/>
</dbReference>
<dbReference type="RefSeq" id="WP_343286930.1">
    <property type="nucleotide sequence ID" value="NZ_FOAW01000006.1"/>
</dbReference>
<dbReference type="PIRSF" id="PIRSF006429">
    <property type="entry name" value="GOGAT_lg_2"/>
    <property type="match status" value="1"/>
</dbReference>
<feature type="domain" description="Glutamate synthase" evidence="3">
    <location>
        <begin position="155"/>
        <end position="470"/>
    </location>
</feature>
<dbReference type="InterPro" id="IPR024188">
    <property type="entry name" value="GltB"/>
</dbReference>
<proteinExistence type="inferred from homology"/>
<evidence type="ECO:0000256" key="1">
    <source>
        <dbReference type="ARBA" id="ARBA00009716"/>
    </source>
</evidence>
<dbReference type="SUPFAM" id="SSF51395">
    <property type="entry name" value="FMN-linked oxidoreductases"/>
    <property type="match status" value="1"/>
</dbReference>
<dbReference type="InterPro" id="IPR013785">
    <property type="entry name" value="Aldolase_TIM"/>
</dbReference>
<dbReference type="PANTHER" id="PTHR43819">
    <property type="entry name" value="ARCHAEAL-TYPE GLUTAMATE SYNTHASE [NADPH]"/>
    <property type="match status" value="1"/>
</dbReference>
<evidence type="ECO:0000313" key="5">
    <source>
        <dbReference type="Proteomes" id="UP000198677"/>
    </source>
</evidence>
<evidence type="ECO:0000259" key="3">
    <source>
        <dbReference type="Pfam" id="PF01645"/>
    </source>
</evidence>
<evidence type="ECO:0000256" key="2">
    <source>
        <dbReference type="PIRNR" id="PIRNR006429"/>
    </source>
</evidence>
<reference evidence="5" key="1">
    <citation type="submission" date="2016-10" db="EMBL/GenBank/DDBJ databases">
        <authorList>
            <person name="Varghese N."/>
            <person name="Submissions S."/>
        </authorList>
    </citation>
    <scope>NUCLEOTIDE SEQUENCE [LARGE SCALE GENOMIC DNA]</scope>
    <source>
        <strain evidence="5">DSM 44675</strain>
    </source>
</reference>
<name>A0A1H7MW80_9NOCA</name>
<keyword evidence="5" id="KW-1185">Reference proteome</keyword>
<dbReference type="Gene3D" id="3.20.20.70">
    <property type="entry name" value="Aldolase class I"/>
    <property type="match status" value="1"/>
</dbReference>
<dbReference type="Proteomes" id="UP000198677">
    <property type="component" value="Unassembled WGS sequence"/>
</dbReference>
<protein>
    <submittedName>
        <fullName evidence="4">Glutamate synthase domain-containing protein 2</fullName>
    </submittedName>
</protein>
<dbReference type="PIRSF" id="PIRSF500060">
    <property type="entry name" value="UCP500060"/>
    <property type="match status" value="1"/>
</dbReference>
<sequence>MVRWLIVVGVWLAGLAALALALGIGSGWWILAVIALALACLGTWDLIQRRHSILRNYPILGHARFLLEKIRPEIQQYFIESSTDGTPFDRETRDLVYERAKGTKDDEPFGTERDVHAPGYEFMAHSLRARHAPEATPTVRLGGPDCTQPYDIALLNVSAMSFGSLSANAVEAMNAGAARGGFAHDTGEGGISPYHRKHGGDLIWEIGSGYFGCRTPDGRFDPEIFAAKAVDPQVKAISIKLSQGAKPGLGGVLPGAKVSQEIADTRGVPVGVTVISPPAHSAFDTPLELIEFISTLRALSGGKPVGFKLCVGSRAEFLGICKAMLETGTAPDFIIVDGSEGGTGAAPVEFEDHMGMPLTEGLMLVHNALVGTGLRDRIRIGASGKVASGSDIVKRIIQGADFTLAARAMLFAVGCIQAQACHTNHCPVGVATQDRARSRSIDVPDKSARVYRFQKSTVASAKQLIASMGLDGFDELRPSMLNRRVDAITTKTYADLYEWLQSGELLEDPPAGWLNDWIDADAARFLRVGRAAASLREVPVDPVDGLHAEQVGPPPVRVGEQPLQVAVARRIGDVGTARPVAGREITRILCGYKGHR</sequence>
<dbReference type="CDD" id="cd02808">
    <property type="entry name" value="GltS_FMN"/>
    <property type="match status" value="1"/>
</dbReference>
<dbReference type="PANTHER" id="PTHR43819:SF1">
    <property type="entry name" value="ARCHAEAL-TYPE GLUTAMATE SYNTHASE [NADPH]"/>
    <property type="match status" value="1"/>
</dbReference>
<gene>
    <name evidence="4" type="ORF">SAMN05444583_106165</name>
</gene>
<dbReference type="AlphaFoldDB" id="A0A1H7MW80"/>
<accession>A0A1H7MW80</accession>
<dbReference type="InterPro" id="IPR027283">
    <property type="entry name" value="YerD"/>
</dbReference>
<dbReference type="GO" id="GO:0015930">
    <property type="term" value="F:glutamate synthase activity"/>
    <property type="evidence" value="ECO:0007669"/>
    <property type="project" value="InterPro"/>
</dbReference>
<dbReference type="EMBL" id="FOAW01000006">
    <property type="protein sequence ID" value="SEL15341.1"/>
    <property type="molecule type" value="Genomic_DNA"/>
</dbReference>
<organism evidence="4 5">
    <name type="scientific">Rhodococcus maanshanensis</name>
    <dbReference type="NCBI Taxonomy" id="183556"/>
    <lineage>
        <taxon>Bacteria</taxon>
        <taxon>Bacillati</taxon>
        <taxon>Actinomycetota</taxon>
        <taxon>Actinomycetes</taxon>
        <taxon>Mycobacteriales</taxon>
        <taxon>Nocardiaceae</taxon>
        <taxon>Rhodococcus</taxon>
    </lineage>
</organism>
<comment type="similarity">
    <text evidence="1 2">Belongs to the glutamate synthase family.</text>
</comment>
<dbReference type="GO" id="GO:0006537">
    <property type="term" value="P:glutamate biosynthetic process"/>
    <property type="evidence" value="ECO:0007669"/>
    <property type="project" value="InterPro"/>
</dbReference>
<dbReference type="Pfam" id="PF01645">
    <property type="entry name" value="Glu_synthase"/>
    <property type="match status" value="1"/>
</dbReference>